<name>A0A2G2YGQ9_CAPAN</name>
<dbReference type="InterPro" id="IPR012340">
    <property type="entry name" value="NA-bd_OB-fold"/>
</dbReference>
<reference evidence="1 2" key="2">
    <citation type="journal article" date="2017" name="Genome Biol.">
        <title>New reference genome sequences of hot pepper reveal the massive evolution of plant disease-resistance genes by retroduplication.</title>
        <authorList>
            <person name="Kim S."/>
            <person name="Park J."/>
            <person name="Yeom S.I."/>
            <person name="Kim Y.M."/>
            <person name="Seo E."/>
            <person name="Kim K.T."/>
            <person name="Kim M.S."/>
            <person name="Lee J.M."/>
            <person name="Cheong K."/>
            <person name="Shin H.S."/>
            <person name="Kim S.B."/>
            <person name="Han K."/>
            <person name="Lee J."/>
            <person name="Park M."/>
            <person name="Lee H.A."/>
            <person name="Lee H.Y."/>
            <person name="Lee Y."/>
            <person name="Oh S."/>
            <person name="Lee J.H."/>
            <person name="Choi E."/>
            <person name="Choi E."/>
            <person name="Lee S.E."/>
            <person name="Jeon J."/>
            <person name="Kim H."/>
            <person name="Choi G."/>
            <person name="Song H."/>
            <person name="Lee J."/>
            <person name="Lee S.C."/>
            <person name="Kwon J.K."/>
            <person name="Lee H.Y."/>
            <person name="Koo N."/>
            <person name="Hong Y."/>
            <person name="Kim R.W."/>
            <person name="Kang W.H."/>
            <person name="Huh J.H."/>
            <person name="Kang B.C."/>
            <person name="Yang T.J."/>
            <person name="Lee Y.H."/>
            <person name="Bennetzen J.L."/>
            <person name="Choi D."/>
        </authorList>
    </citation>
    <scope>NUCLEOTIDE SEQUENCE [LARGE SCALE GENOMIC DNA]</scope>
    <source>
        <strain evidence="2">cv. CM334</strain>
    </source>
</reference>
<sequence>MRRRSKMKKSNYELMVGLCNFLHLPCNNETEANTMDQRLPVDTITPETTDWTCKIQVVNKFRPRKSSDSSVHFQTILMQDESEQQVSIILYGDDIPKYENLFGLFETYLVSCAKVREPRSYSIQAATYGWVADRYTIIEAVTNNNGSEAPLSAPTKLDTLSFSAIEEQRPGVEFGKYPSYILASFPVN</sequence>
<dbReference type="EMBL" id="AYRZ02000011">
    <property type="protein sequence ID" value="PHT68910.1"/>
    <property type="molecule type" value="Genomic_DNA"/>
</dbReference>
<protein>
    <submittedName>
        <fullName evidence="1">Uncharacterized protein</fullName>
    </submittedName>
</protein>
<keyword evidence="2" id="KW-1185">Reference proteome</keyword>
<proteinExistence type="predicted"/>
<reference evidence="1 2" key="1">
    <citation type="journal article" date="2014" name="Nat. Genet.">
        <title>Genome sequence of the hot pepper provides insights into the evolution of pungency in Capsicum species.</title>
        <authorList>
            <person name="Kim S."/>
            <person name="Park M."/>
            <person name="Yeom S.I."/>
            <person name="Kim Y.M."/>
            <person name="Lee J.M."/>
            <person name="Lee H.A."/>
            <person name="Seo E."/>
            <person name="Choi J."/>
            <person name="Cheong K."/>
            <person name="Kim K.T."/>
            <person name="Jung K."/>
            <person name="Lee G.W."/>
            <person name="Oh S.K."/>
            <person name="Bae C."/>
            <person name="Kim S.B."/>
            <person name="Lee H.Y."/>
            <person name="Kim S.Y."/>
            <person name="Kim M.S."/>
            <person name="Kang B.C."/>
            <person name="Jo Y.D."/>
            <person name="Yang H.B."/>
            <person name="Jeong H.J."/>
            <person name="Kang W.H."/>
            <person name="Kwon J.K."/>
            <person name="Shin C."/>
            <person name="Lim J.Y."/>
            <person name="Park J.H."/>
            <person name="Huh J.H."/>
            <person name="Kim J.S."/>
            <person name="Kim B.D."/>
            <person name="Cohen O."/>
            <person name="Paran I."/>
            <person name="Suh M.C."/>
            <person name="Lee S.B."/>
            <person name="Kim Y.K."/>
            <person name="Shin Y."/>
            <person name="Noh S.J."/>
            <person name="Park J."/>
            <person name="Seo Y.S."/>
            <person name="Kwon S.Y."/>
            <person name="Kim H.A."/>
            <person name="Park J.M."/>
            <person name="Kim H.J."/>
            <person name="Choi S.B."/>
            <person name="Bosland P.W."/>
            <person name="Reeves G."/>
            <person name="Jo S.H."/>
            <person name="Lee B.W."/>
            <person name="Cho H.T."/>
            <person name="Choi H.S."/>
            <person name="Lee M.S."/>
            <person name="Yu Y."/>
            <person name="Do Choi Y."/>
            <person name="Park B.S."/>
            <person name="van Deynze A."/>
            <person name="Ashrafi H."/>
            <person name="Hill T."/>
            <person name="Kim W.T."/>
            <person name="Pai H.S."/>
            <person name="Ahn H.K."/>
            <person name="Yeam I."/>
            <person name="Giovannoni J.J."/>
            <person name="Rose J.K."/>
            <person name="Sorensen I."/>
            <person name="Lee S.J."/>
            <person name="Kim R.W."/>
            <person name="Choi I.Y."/>
            <person name="Choi B.S."/>
            <person name="Lim J.S."/>
            <person name="Lee Y.H."/>
            <person name="Choi D."/>
        </authorList>
    </citation>
    <scope>NUCLEOTIDE SEQUENCE [LARGE SCALE GENOMIC DNA]</scope>
    <source>
        <strain evidence="2">cv. CM334</strain>
    </source>
</reference>
<dbReference type="Proteomes" id="UP000222542">
    <property type="component" value="Unassembled WGS sequence"/>
</dbReference>
<dbReference type="Gramene" id="PHT68910">
    <property type="protein sequence ID" value="PHT68910"/>
    <property type="gene ID" value="T459_28397"/>
</dbReference>
<dbReference type="PANTHER" id="PTHR47910">
    <property type="entry name" value="RIBULOSE BISPHOSPHATE CARBOXYLASE LARGE CHAIN, CATALYTIC DOMAIN-CONTAINING PROTEIN"/>
    <property type="match status" value="1"/>
</dbReference>
<comment type="caution">
    <text evidence="1">The sequence shown here is derived from an EMBL/GenBank/DDBJ whole genome shotgun (WGS) entry which is preliminary data.</text>
</comment>
<evidence type="ECO:0000313" key="1">
    <source>
        <dbReference type="EMBL" id="PHT68910.1"/>
    </source>
</evidence>
<dbReference type="SMR" id="A0A2G2YGQ9"/>
<evidence type="ECO:0000313" key="2">
    <source>
        <dbReference type="Proteomes" id="UP000222542"/>
    </source>
</evidence>
<dbReference type="Gene3D" id="2.40.50.140">
    <property type="entry name" value="Nucleic acid-binding proteins"/>
    <property type="match status" value="1"/>
</dbReference>
<accession>A0A2G2YGQ9</accession>
<dbReference type="AlphaFoldDB" id="A0A2G2YGQ9"/>
<organism evidence="1 2">
    <name type="scientific">Capsicum annuum</name>
    <name type="common">Capsicum pepper</name>
    <dbReference type="NCBI Taxonomy" id="4072"/>
    <lineage>
        <taxon>Eukaryota</taxon>
        <taxon>Viridiplantae</taxon>
        <taxon>Streptophyta</taxon>
        <taxon>Embryophyta</taxon>
        <taxon>Tracheophyta</taxon>
        <taxon>Spermatophyta</taxon>
        <taxon>Magnoliopsida</taxon>
        <taxon>eudicotyledons</taxon>
        <taxon>Gunneridae</taxon>
        <taxon>Pentapetalae</taxon>
        <taxon>asterids</taxon>
        <taxon>lamiids</taxon>
        <taxon>Solanales</taxon>
        <taxon>Solanaceae</taxon>
        <taxon>Solanoideae</taxon>
        <taxon>Capsiceae</taxon>
        <taxon>Capsicum</taxon>
    </lineage>
</organism>
<dbReference type="SUPFAM" id="SSF50249">
    <property type="entry name" value="Nucleic acid-binding proteins"/>
    <property type="match status" value="1"/>
</dbReference>
<gene>
    <name evidence="1" type="ORF">T459_28397</name>
</gene>
<dbReference type="STRING" id="4072.A0A2G2YGQ9"/>
<dbReference type="PANTHER" id="PTHR47910:SF2">
    <property type="entry name" value="RIBULOSE BISPHOSPHATE CARBOXYLASE LARGE CHAIN, CATALYTIC DOMAIN-CONTAINING PROTEIN"/>
    <property type="match status" value="1"/>
</dbReference>